<organism evidence="2 3">
    <name type="scientific">Calocera cornea HHB12733</name>
    <dbReference type="NCBI Taxonomy" id="1353952"/>
    <lineage>
        <taxon>Eukaryota</taxon>
        <taxon>Fungi</taxon>
        <taxon>Dikarya</taxon>
        <taxon>Basidiomycota</taxon>
        <taxon>Agaricomycotina</taxon>
        <taxon>Dacrymycetes</taxon>
        <taxon>Dacrymycetales</taxon>
        <taxon>Dacrymycetaceae</taxon>
        <taxon>Calocera</taxon>
    </lineage>
</organism>
<evidence type="ECO:0000259" key="1">
    <source>
        <dbReference type="Pfam" id="PF12937"/>
    </source>
</evidence>
<dbReference type="InParanoid" id="A0A165JBX4"/>
<reference evidence="2 3" key="1">
    <citation type="journal article" date="2016" name="Mol. Biol. Evol.">
        <title>Comparative Genomics of Early-Diverging Mushroom-Forming Fungi Provides Insights into the Origins of Lignocellulose Decay Capabilities.</title>
        <authorList>
            <person name="Nagy L.G."/>
            <person name="Riley R."/>
            <person name="Tritt A."/>
            <person name="Adam C."/>
            <person name="Daum C."/>
            <person name="Floudas D."/>
            <person name="Sun H."/>
            <person name="Yadav J.S."/>
            <person name="Pangilinan J."/>
            <person name="Larsson K.H."/>
            <person name="Matsuura K."/>
            <person name="Barry K."/>
            <person name="Labutti K."/>
            <person name="Kuo R."/>
            <person name="Ohm R.A."/>
            <person name="Bhattacharya S.S."/>
            <person name="Shirouzu T."/>
            <person name="Yoshinaga Y."/>
            <person name="Martin F.M."/>
            <person name="Grigoriev I.V."/>
            <person name="Hibbett D.S."/>
        </authorList>
    </citation>
    <scope>NUCLEOTIDE SEQUENCE [LARGE SCALE GENOMIC DNA]</scope>
    <source>
        <strain evidence="2 3">HHB12733</strain>
    </source>
</reference>
<proteinExistence type="predicted"/>
<protein>
    <recommendedName>
        <fullName evidence="1">F-box domain-containing protein</fullName>
    </recommendedName>
</protein>
<evidence type="ECO:0000313" key="2">
    <source>
        <dbReference type="EMBL" id="KZT61639.1"/>
    </source>
</evidence>
<dbReference type="OrthoDB" id="3063971at2759"/>
<dbReference type="InterPro" id="IPR032675">
    <property type="entry name" value="LRR_dom_sf"/>
</dbReference>
<dbReference type="AlphaFoldDB" id="A0A165JBX4"/>
<dbReference type="SUPFAM" id="SSF81383">
    <property type="entry name" value="F-box domain"/>
    <property type="match status" value="1"/>
</dbReference>
<gene>
    <name evidence="2" type="ORF">CALCODRAFT_552961</name>
</gene>
<accession>A0A165JBX4</accession>
<dbReference type="Proteomes" id="UP000076842">
    <property type="component" value="Unassembled WGS sequence"/>
</dbReference>
<dbReference type="Gene3D" id="3.80.10.10">
    <property type="entry name" value="Ribonuclease Inhibitor"/>
    <property type="match status" value="1"/>
</dbReference>
<dbReference type="PANTHER" id="PTHR38926">
    <property type="entry name" value="F-BOX DOMAIN CONTAINING PROTEIN, EXPRESSED"/>
    <property type="match status" value="1"/>
</dbReference>
<dbReference type="EMBL" id="KV423921">
    <property type="protein sequence ID" value="KZT61639.1"/>
    <property type="molecule type" value="Genomic_DNA"/>
</dbReference>
<dbReference type="Gene3D" id="1.20.1280.50">
    <property type="match status" value="1"/>
</dbReference>
<feature type="domain" description="F-box" evidence="1">
    <location>
        <begin position="7"/>
        <end position="67"/>
    </location>
</feature>
<dbReference type="PANTHER" id="PTHR38926:SF72">
    <property type="entry name" value="IM:7136021-RELATED"/>
    <property type="match status" value="1"/>
</dbReference>
<dbReference type="InterPro" id="IPR036047">
    <property type="entry name" value="F-box-like_dom_sf"/>
</dbReference>
<keyword evidence="3" id="KW-1185">Reference proteome</keyword>
<sequence>MFPSSDWRALPDEVLATIFEQVVAKWEDDQDQDFAVLGQDLKCFNATCRKWRDVALSTPRLWRNIYNADLGEGWHSPGNESPDDSLTLANGLASNIPIDASAAYYPFETCLRRSGAVSLRLYAERACGLRDLLLHLAESSASARVYFIEVRDLFRTLPEFVDDYDFNKTDYLRCPNLRAFVASGLGAALFADLYDMLSCHPGIESLCLKNIWWSWGDMEAREIPLELPKIRDFRISHHQQSCFLKTFEMLRMPHLERLAVAKTFIEASAIPALGAIVIHQSFPLVKEVVVVGLTTRDVTHILSQTPNMETLQIRDGVFDDYDDLFTRLQRRSWDEPTLCPMLQHIVLEKCPVSPPVVVALVQSRLECSRSLSSVAMMVEEWSQWPEEALRHLGALVQVRDFVPTHRSGE</sequence>
<name>A0A165JBX4_9BASI</name>
<dbReference type="InterPro" id="IPR001810">
    <property type="entry name" value="F-box_dom"/>
</dbReference>
<dbReference type="Pfam" id="PF12937">
    <property type="entry name" value="F-box-like"/>
    <property type="match status" value="1"/>
</dbReference>
<evidence type="ECO:0000313" key="3">
    <source>
        <dbReference type="Proteomes" id="UP000076842"/>
    </source>
</evidence>
<dbReference type="SUPFAM" id="SSF52047">
    <property type="entry name" value="RNI-like"/>
    <property type="match status" value="1"/>
</dbReference>